<sequence>MSDEKMRSSVEASRDTALPVLPTVNPEAQKPQPEAPSFHPAVYIATWITLSSSTIVFNKYILDTAKFHFPIFLTTWHLVFATVMTQILARFTTVLDSRKKVPMTGRVYLRAIVPIGIFFSMSLICGNQAYLYLSVAFIQMLKATMPVAVLLTTWGLGVAPVNLKTLGNVSFIVIGVVIASMGEIQFVMIGFLFQCAGIVFEAVRLVMVQRLLSGADFKMDPLVSLYYYAPACAVINGFILLFTELPQMTMADVDRVGLMTLLANASVAFLLNVSVVFLIGKTSSLVLTLSGVLKDILLVFASMFLFKDPVTPLQAFGYAIALGGLVYYKLGGEKLKEYLGQGSMKWQEFGHTRPVLRKLMVFAAVVIGMFLVLGSLGPRYAPDSTNQVYNGIGKLIGDKATKRHACWATSLLPGGVFEFSLRTGHTTPRSSFLPNSISRTSLSPSVVTNPQHNTLKISQDGNRPRPPPCSRRAPQYTQHEAFERREIDEYTEVPKSTNPYVRLLVRLYKFLARRTDANFNKTVLRRLMMSKTNRPPVSVSKIVANAANKHSAKEHEGKTVVVVGTVTDDNRMLEVPKLSVAALRFTASARARIEKAGGECLTIDEVATRFPTGSNTLLLRGPKNAREAFKHFGFGPHSHKKPYVESKGRKFERARGRRRSRGFKV</sequence>
<keyword evidence="5" id="KW-0472">Membrane</keyword>
<dbReference type="InterPro" id="IPR036227">
    <property type="entry name" value="Ribosomal_uL15/eL18_sf"/>
</dbReference>
<dbReference type="Pfam" id="PF03151">
    <property type="entry name" value="TPT"/>
    <property type="match status" value="1"/>
</dbReference>
<dbReference type="InterPro" id="IPR021131">
    <property type="entry name" value="Ribosomal_uL15/eL18"/>
</dbReference>
<dbReference type="SUPFAM" id="SSF52080">
    <property type="entry name" value="Ribosomal proteins L15p and L18e"/>
    <property type="match status" value="1"/>
</dbReference>
<dbReference type="PANTHER" id="PTHR10934:SF2">
    <property type="entry name" value="LARGE RIBOSOMAL SUBUNIT PROTEIN EL18"/>
    <property type="match status" value="1"/>
</dbReference>
<dbReference type="InterPro" id="IPR021132">
    <property type="entry name" value="Ribosomal_eL18/eL18-A/B/_CS"/>
</dbReference>
<evidence type="ECO:0000259" key="7">
    <source>
        <dbReference type="Pfam" id="PF17135"/>
    </source>
</evidence>
<keyword evidence="9" id="KW-1185">Reference proteome</keyword>
<evidence type="ECO:0000313" key="9">
    <source>
        <dbReference type="Proteomes" id="UP000596902"/>
    </source>
</evidence>
<evidence type="ECO:0000259" key="6">
    <source>
        <dbReference type="Pfam" id="PF03151"/>
    </source>
</evidence>
<dbReference type="AlphaFoldDB" id="A0A8H7ELR7"/>
<keyword evidence="5" id="KW-1133">Transmembrane helix</keyword>
<feature type="compositionally biased region" description="Basic residues" evidence="4">
    <location>
        <begin position="655"/>
        <end position="665"/>
    </location>
</feature>
<feature type="transmembrane region" description="Helical" evidence="5">
    <location>
        <begin position="111"/>
        <end position="133"/>
    </location>
</feature>
<feature type="transmembrane region" description="Helical" evidence="5">
    <location>
        <begin position="41"/>
        <end position="62"/>
    </location>
</feature>
<dbReference type="InterPro" id="IPR000039">
    <property type="entry name" value="Ribosomal_eL18"/>
</dbReference>
<dbReference type="Pfam" id="PF17135">
    <property type="entry name" value="Ribosomal_L18"/>
    <property type="match status" value="1"/>
</dbReference>
<comment type="similarity">
    <text evidence="1">Belongs to the eukaryotic ribosomal protein eL18 family.</text>
</comment>
<keyword evidence="5" id="KW-0812">Transmembrane</keyword>
<proteinExistence type="inferred from homology"/>
<dbReference type="FunFam" id="3.100.10.10:FF:000001">
    <property type="entry name" value="60S ribosomal protein L18"/>
    <property type="match status" value="1"/>
</dbReference>
<dbReference type="GO" id="GO:0003735">
    <property type="term" value="F:structural constituent of ribosome"/>
    <property type="evidence" value="ECO:0007669"/>
    <property type="project" value="InterPro"/>
</dbReference>
<dbReference type="Proteomes" id="UP000596902">
    <property type="component" value="Unassembled WGS sequence"/>
</dbReference>
<gene>
    <name evidence="8" type="ORF">GT037_002068</name>
</gene>
<keyword evidence="2" id="KW-0689">Ribosomal protein</keyword>
<dbReference type="GO" id="GO:0006412">
    <property type="term" value="P:translation"/>
    <property type="evidence" value="ECO:0007669"/>
    <property type="project" value="InterPro"/>
</dbReference>
<dbReference type="GO" id="GO:0003723">
    <property type="term" value="F:RNA binding"/>
    <property type="evidence" value="ECO:0007669"/>
    <property type="project" value="TreeGrafter"/>
</dbReference>
<feature type="region of interest" description="Disordered" evidence="4">
    <location>
        <begin position="442"/>
        <end position="478"/>
    </location>
</feature>
<evidence type="ECO:0000256" key="1">
    <source>
        <dbReference type="ARBA" id="ARBA00006815"/>
    </source>
</evidence>
<evidence type="ECO:0000313" key="8">
    <source>
        <dbReference type="EMBL" id="KAF7680417.1"/>
    </source>
</evidence>
<name>A0A8H7ELR7_9PLEO</name>
<dbReference type="EMBL" id="JAAABM010000002">
    <property type="protein sequence ID" value="KAF7680417.1"/>
    <property type="molecule type" value="Genomic_DNA"/>
</dbReference>
<feature type="transmembrane region" description="Helical" evidence="5">
    <location>
        <begin position="312"/>
        <end position="330"/>
    </location>
</feature>
<evidence type="ECO:0000256" key="4">
    <source>
        <dbReference type="SAM" id="MobiDB-lite"/>
    </source>
</evidence>
<keyword evidence="3" id="KW-0687">Ribonucleoprotein</keyword>
<feature type="domain" description="Sugar phosphate transporter" evidence="6">
    <location>
        <begin position="41"/>
        <end position="328"/>
    </location>
</feature>
<organism evidence="8 9">
    <name type="scientific">Alternaria burnsii</name>
    <dbReference type="NCBI Taxonomy" id="1187904"/>
    <lineage>
        <taxon>Eukaryota</taxon>
        <taxon>Fungi</taxon>
        <taxon>Dikarya</taxon>
        <taxon>Ascomycota</taxon>
        <taxon>Pezizomycotina</taxon>
        <taxon>Dothideomycetes</taxon>
        <taxon>Pleosporomycetidae</taxon>
        <taxon>Pleosporales</taxon>
        <taxon>Pleosporineae</taxon>
        <taxon>Pleosporaceae</taxon>
        <taxon>Alternaria</taxon>
        <taxon>Alternaria sect. Alternaria</taxon>
    </lineage>
</organism>
<feature type="transmembrane region" description="Helical" evidence="5">
    <location>
        <begin position="69"/>
        <end position="91"/>
    </location>
</feature>
<reference evidence="8" key="1">
    <citation type="submission" date="2020-01" db="EMBL/GenBank/DDBJ databases">
        <authorList>
            <person name="Feng Z.H.Z."/>
        </authorList>
    </citation>
    <scope>NUCLEOTIDE SEQUENCE</scope>
    <source>
        <strain evidence="8">CBS107.38</strain>
    </source>
</reference>
<evidence type="ECO:0000256" key="3">
    <source>
        <dbReference type="ARBA" id="ARBA00023274"/>
    </source>
</evidence>
<dbReference type="Gene3D" id="3.100.10.10">
    <property type="match status" value="1"/>
</dbReference>
<feature type="domain" description="Large ribosomal subunit protein uL15/eL18" evidence="7">
    <location>
        <begin position="489"/>
        <end position="665"/>
    </location>
</feature>
<evidence type="ECO:0000256" key="2">
    <source>
        <dbReference type="ARBA" id="ARBA00022980"/>
    </source>
</evidence>
<comment type="caution">
    <text evidence="8">The sequence shown here is derived from an EMBL/GenBank/DDBJ whole genome shotgun (WGS) entry which is preliminary data.</text>
</comment>
<feature type="transmembrane region" description="Helical" evidence="5">
    <location>
        <begin position="145"/>
        <end position="163"/>
    </location>
</feature>
<feature type="compositionally biased region" description="Polar residues" evidence="4">
    <location>
        <begin position="442"/>
        <end position="461"/>
    </location>
</feature>
<feature type="transmembrane region" description="Helical" evidence="5">
    <location>
        <begin position="286"/>
        <end position="306"/>
    </location>
</feature>
<dbReference type="PANTHER" id="PTHR10934">
    <property type="entry name" value="60S RIBOSOMAL PROTEIN L18"/>
    <property type="match status" value="1"/>
</dbReference>
<feature type="transmembrane region" description="Helical" evidence="5">
    <location>
        <begin position="261"/>
        <end position="279"/>
    </location>
</feature>
<feature type="transmembrane region" description="Helical" evidence="5">
    <location>
        <begin position="359"/>
        <end position="377"/>
    </location>
</feature>
<evidence type="ECO:0000256" key="5">
    <source>
        <dbReference type="SAM" id="Phobius"/>
    </source>
</evidence>
<dbReference type="RefSeq" id="XP_038790407.1">
    <property type="nucleotide sequence ID" value="XM_038927115.1"/>
</dbReference>
<dbReference type="PROSITE" id="PS01106">
    <property type="entry name" value="RIBOSOMAL_L18E"/>
    <property type="match status" value="1"/>
</dbReference>
<accession>A0A8H7ELR7</accession>
<dbReference type="GeneID" id="62200293"/>
<feature type="region of interest" description="Disordered" evidence="4">
    <location>
        <begin position="639"/>
        <end position="665"/>
    </location>
</feature>
<feature type="compositionally biased region" description="Basic and acidic residues" evidence="4">
    <location>
        <begin position="642"/>
        <end position="654"/>
    </location>
</feature>
<dbReference type="InterPro" id="IPR004853">
    <property type="entry name" value="Sugar_P_trans_dom"/>
</dbReference>
<feature type="transmembrane region" description="Helical" evidence="5">
    <location>
        <begin position="221"/>
        <end position="241"/>
    </location>
</feature>
<feature type="region of interest" description="Disordered" evidence="4">
    <location>
        <begin position="1"/>
        <end position="35"/>
    </location>
</feature>
<feature type="transmembrane region" description="Helical" evidence="5">
    <location>
        <begin position="169"/>
        <end position="200"/>
    </location>
</feature>
<reference evidence="8" key="2">
    <citation type="submission" date="2020-08" db="EMBL/GenBank/DDBJ databases">
        <title>Draft Genome Sequence of Cumin Blight Pathogen Alternaria burnsii.</title>
        <authorList>
            <person name="Feng Z."/>
        </authorList>
    </citation>
    <scope>NUCLEOTIDE SEQUENCE</scope>
    <source>
        <strain evidence="8">CBS107.38</strain>
    </source>
</reference>
<feature type="compositionally biased region" description="Basic and acidic residues" evidence="4">
    <location>
        <begin position="1"/>
        <end position="14"/>
    </location>
</feature>
<protein>
    <submittedName>
        <fullName evidence="8">Tpt-domain-containing protein</fullName>
    </submittedName>
</protein>
<dbReference type="GO" id="GO:0022625">
    <property type="term" value="C:cytosolic large ribosomal subunit"/>
    <property type="evidence" value="ECO:0007669"/>
    <property type="project" value="TreeGrafter"/>
</dbReference>